<dbReference type="Gene3D" id="3.90.550.10">
    <property type="entry name" value="Spore Coat Polysaccharide Biosynthesis Protein SpsA, Chain A"/>
    <property type="match status" value="1"/>
</dbReference>
<dbReference type="RefSeq" id="WP_235032461.1">
    <property type="nucleotide sequence ID" value="NZ_FNVU01000017.1"/>
</dbReference>
<evidence type="ECO:0000313" key="3">
    <source>
        <dbReference type="Proteomes" id="UP000236754"/>
    </source>
</evidence>
<accession>A0A1H6DP94</accession>
<dbReference type="EMBL" id="FNVU01000017">
    <property type="protein sequence ID" value="SEG86365.1"/>
    <property type="molecule type" value="Genomic_DNA"/>
</dbReference>
<dbReference type="AlphaFoldDB" id="A0A1H6DP94"/>
<dbReference type="InterPro" id="IPR001173">
    <property type="entry name" value="Glyco_trans_2-like"/>
</dbReference>
<evidence type="ECO:0000313" key="2">
    <source>
        <dbReference type="EMBL" id="SEG86365.1"/>
    </source>
</evidence>
<gene>
    <name evidence="2" type="ORF">SAMN05216223_11776</name>
</gene>
<dbReference type="InterPro" id="IPR029044">
    <property type="entry name" value="Nucleotide-diphossugar_trans"/>
</dbReference>
<evidence type="ECO:0000259" key="1">
    <source>
        <dbReference type="Pfam" id="PF00535"/>
    </source>
</evidence>
<keyword evidence="3" id="KW-1185">Reference proteome</keyword>
<protein>
    <submittedName>
        <fullName evidence="2">Glycosyltransferase, GT2 family</fullName>
    </submittedName>
</protein>
<name>A0A1H6DP94_9ACTN</name>
<sequence>MTDTLDIMLPYYGDPALMRDAVRSVLAQTDPDWRLTVVDDDTRPGVPEWFAGLGDPRVRYFRNPRNLGVTGNFRRCTELVDFPYTVMMGCDDLMRPGYVATVRAARAEMPGAAMYQPGVRVIDGEGRPVRTLVDTAKRRLYSAAPDRRARMRGEALAVSLLRGNWLYFPAMCWRSDVLKEVGFRTDLTVVQDLAMTVELLLRGEELVTDPAVCFDYRRHRASESSAQAVSGSRFEETRRLLIELAADFDALGWHRAARTARRHLSTRLHALLMVPGALRHRRLGTARELAGHAFARVPRPARPADPVVGR</sequence>
<keyword evidence="2" id="KW-0808">Transferase</keyword>
<reference evidence="2 3" key="1">
    <citation type="submission" date="2016-10" db="EMBL/GenBank/DDBJ databases">
        <authorList>
            <person name="de Groot N.N."/>
        </authorList>
    </citation>
    <scope>NUCLEOTIDE SEQUENCE [LARGE SCALE GENOMIC DNA]</scope>
    <source>
        <strain evidence="2 3">CGMCC 4.2023</strain>
    </source>
</reference>
<dbReference type="PANTHER" id="PTHR43685:SF2">
    <property type="entry name" value="GLYCOSYLTRANSFERASE 2-LIKE DOMAIN-CONTAINING PROTEIN"/>
    <property type="match status" value="1"/>
</dbReference>
<proteinExistence type="predicted"/>
<dbReference type="Proteomes" id="UP000236754">
    <property type="component" value="Unassembled WGS sequence"/>
</dbReference>
<feature type="domain" description="Glycosyltransferase 2-like" evidence="1">
    <location>
        <begin position="7"/>
        <end position="132"/>
    </location>
</feature>
<dbReference type="GO" id="GO:0016740">
    <property type="term" value="F:transferase activity"/>
    <property type="evidence" value="ECO:0007669"/>
    <property type="project" value="UniProtKB-KW"/>
</dbReference>
<dbReference type="SUPFAM" id="SSF53448">
    <property type="entry name" value="Nucleotide-diphospho-sugar transferases"/>
    <property type="match status" value="1"/>
</dbReference>
<dbReference type="InterPro" id="IPR050834">
    <property type="entry name" value="Glycosyltransf_2"/>
</dbReference>
<organism evidence="2 3">
    <name type="scientific">Actinacidiphila yanglinensis</name>
    <dbReference type="NCBI Taxonomy" id="310779"/>
    <lineage>
        <taxon>Bacteria</taxon>
        <taxon>Bacillati</taxon>
        <taxon>Actinomycetota</taxon>
        <taxon>Actinomycetes</taxon>
        <taxon>Kitasatosporales</taxon>
        <taxon>Streptomycetaceae</taxon>
        <taxon>Actinacidiphila</taxon>
    </lineage>
</organism>
<dbReference type="Pfam" id="PF00535">
    <property type="entry name" value="Glycos_transf_2"/>
    <property type="match status" value="1"/>
</dbReference>
<dbReference type="PANTHER" id="PTHR43685">
    <property type="entry name" value="GLYCOSYLTRANSFERASE"/>
    <property type="match status" value="1"/>
</dbReference>